<protein>
    <submittedName>
        <fullName evidence="5">Winged helix-turn-helix transcriptional regulator</fullName>
    </submittedName>
</protein>
<feature type="domain" description="HTH marR-type" evidence="4">
    <location>
        <begin position="10"/>
        <end position="146"/>
    </location>
</feature>
<keyword evidence="2" id="KW-0238">DNA-binding</keyword>
<dbReference type="SUPFAM" id="SSF46785">
    <property type="entry name" value="Winged helix' DNA-binding domain"/>
    <property type="match status" value="1"/>
</dbReference>
<sequence>MPEPARLDLEHYVPHFLSTIANRWMSTSSRIYLQRFGIGVVEWKILGHLGSIGPERNATSLEIARASSIDPAAASRGMQALVRKGLVEPLKGRFTGNAKPFAMTEQGVALFRDVHEVALEREAMLLHGLGSDERTQLLDLLKKLDANLDRL</sequence>
<dbReference type="InterPro" id="IPR036390">
    <property type="entry name" value="WH_DNA-bd_sf"/>
</dbReference>
<keyword evidence="6" id="KW-1185">Reference proteome</keyword>
<dbReference type="InterPro" id="IPR052067">
    <property type="entry name" value="Metal_resp_HTH_trans_reg"/>
</dbReference>
<dbReference type="GO" id="GO:0003700">
    <property type="term" value="F:DNA-binding transcription factor activity"/>
    <property type="evidence" value="ECO:0007669"/>
    <property type="project" value="InterPro"/>
</dbReference>
<accession>A0A7X1FUB8</accession>
<evidence type="ECO:0000256" key="2">
    <source>
        <dbReference type="ARBA" id="ARBA00023125"/>
    </source>
</evidence>
<dbReference type="PANTHER" id="PTHR35790:SF4">
    <property type="entry name" value="HTH-TYPE TRANSCRIPTIONAL REGULATOR PCHR"/>
    <property type="match status" value="1"/>
</dbReference>
<evidence type="ECO:0000313" key="5">
    <source>
        <dbReference type="EMBL" id="MBC2666984.1"/>
    </source>
</evidence>
<dbReference type="EMBL" id="JACLAW010000013">
    <property type="protein sequence ID" value="MBC2666984.1"/>
    <property type="molecule type" value="Genomic_DNA"/>
</dbReference>
<gene>
    <name evidence="5" type="ORF">H7F51_15810</name>
</gene>
<dbReference type="SMART" id="SM00347">
    <property type="entry name" value="HTH_MARR"/>
    <property type="match status" value="1"/>
</dbReference>
<dbReference type="GO" id="GO:0003677">
    <property type="term" value="F:DNA binding"/>
    <property type="evidence" value="ECO:0007669"/>
    <property type="project" value="UniProtKB-KW"/>
</dbReference>
<name>A0A7X1FUB8_9SPHN</name>
<dbReference type="AlphaFoldDB" id="A0A7X1FUB8"/>
<organism evidence="5 6">
    <name type="scientific">Novosphingobium flavum</name>
    <dbReference type="NCBI Taxonomy" id="1778672"/>
    <lineage>
        <taxon>Bacteria</taxon>
        <taxon>Pseudomonadati</taxon>
        <taxon>Pseudomonadota</taxon>
        <taxon>Alphaproteobacteria</taxon>
        <taxon>Sphingomonadales</taxon>
        <taxon>Sphingomonadaceae</taxon>
        <taxon>Novosphingobium</taxon>
    </lineage>
</organism>
<reference evidence="5 6" key="1">
    <citation type="submission" date="2020-08" db="EMBL/GenBank/DDBJ databases">
        <title>The genome sequence of type strain Novosphingobium flavum NBRC 111647.</title>
        <authorList>
            <person name="Liu Y."/>
        </authorList>
    </citation>
    <scope>NUCLEOTIDE SEQUENCE [LARGE SCALE GENOMIC DNA]</scope>
    <source>
        <strain evidence="5 6">NBRC 111647</strain>
    </source>
</reference>
<dbReference type="Gene3D" id="1.10.10.10">
    <property type="entry name" value="Winged helix-like DNA-binding domain superfamily/Winged helix DNA-binding domain"/>
    <property type="match status" value="1"/>
</dbReference>
<proteinExistence type="predicted"/>
<dbReference type="RefSeq" id="WP_185665280.1">
    <property type="nucleotide sequence ID" value="NZ_JACLAW010000013.1"/>
</dbReference>
<keyword evidence="3" id="KW-0804">Transcription</keyword>
<dbReference type="PROSITE" id="PS50995">
    <property type="entry name" value="HTH_MARR_2"/>
    <property type="match status" value="1"/>
</dbReference>
<evidence type="ECO:0000256" key="1">
    <source>
        <dbReference type="ARBA" id="ARBA00023015"/>
    </source>
</evidence>
<evidence type="ECO:0000256" key="3">
    <source>
        <dbReference type="ARBA" id="ARBA00023163"/>
    </source>
</evidence>
<dbReference type="InterPro" id="IPR036388">
    <property type="entry name" value="WH-like_DNA-bd_sf"/>
</dbReference>
<dbReference type="PANTHER" id="PTHR35790">
    <property type="entry name" value="HTH-TYPE TRANSCRIPTIONAL REGULATOR PCHR"/>
    <property type="match status" value="1"/>
</dbReference>
<evidence type="ECO:0000313" key="6">
    <source>
        <dbReference type="Proteomes" id="UP000566813"/>
    </source>
</evidence>
<dbReference type="Proteomes" id="UP000566813">
    <property type="component" value="Unassembled WGS sequence"/>
</dbReference>
<comment type="caution">
    <text evidence="5">The sequence shown here is derived from an EMBL/GenBank/DDBJ whole genome shotgun (WGS) entry which is preliminary data.</text>
</comment>
<keyword evidence="1" id="KW-0805">Transcription regulation</keyword>
<evidence type="ECO:0000259" key="4">
    <source>
        <dbReference type="PROSITE" id="PS50995"/>
    </source>
</evidence>
<dbReference type="PRINTS" id="PR00598">
    <property type="entry name" value="HTHMARR"/>
</dbReference>
<dbReference type="InterPro" id="IPR000835">
    <property type="entry name" value="HTH_MarR-typ"/>
</dbReference>